<dbReference type="EMBL" id="BK015237">
    <property type="protein sequence ID" value="DAD97328.1"/>
    <property type="molecule type" value="Genomic_DNA"/>
</dbReference>
<keyword evidence="1" id="KW-1133">Transmembrane helix</keyword>
<name>A0A8S5NSX3_9CAUD</name>
<evidence type="ECO:0000256" key="1">
    <source>
        <dbReference type="SAM" id="Phobius"/>
    </source>
</evidence>
<organism evidence="2">
    <name type="scientific">Myoviridae sp. ctzc413</name>
    <dbReference type="NCBI Taxonomy" id="2826721"/>
    <lineage>
        <taxon>Viruses</taxon>
        <taxon>Duplodnaviria</taxon>
        <taxon>Heunggongvirae</taxon>
        <taxon>Uroviricota</taxon>
        <taxon>Caudoviricetes</taxon>
    </lineage>
</organism>
<protein>
    <submittedName>
        <fullName evidence="2">Aerobic respiration control sensor protein</fullName>
    </submittedName>
</protein>
<keyword evidence="1" id="KW-0472">Membrane</keyword>
<proteinExistence type="predicted"/>
<sequence length="68" mass="7479">MKQRAFEIGVAIMMFGATAMDSEGIGWIIAAGMVVAGGVISFAAYASERLEKERRETERRVQQLRKAS</sequence>
<feature type="transmembrane region" description="Helical" evidence="1">
    <location>
        <begin position="24"/>
        <end position="46"/>
    </location>
</feature>
<accession>A0A8S5NSX3</accession>
<evidence type="ECO:0000313" key="2">
    <source>
        <dbReference type="EMBL" id="DAD97328.1"/>
    </source>
</evidence>
<reference evidence="2" key="1">
    <citation type="journal article" date="2021" name="Proc. Natl. Acad. Sci. U.S.A.">
        <title>A Catalog of Tens of Thousands of Viruses from Human Metagenomes Reveals Hidden Associations with Chronic Diseases.</title>
        <authorList>
            <person name="Tisza M.J."/>
            <person name="Buck C.B."/>
        </authorList>
    </citation>
    <scope>NUCLEOTIDE SEQUENCE</scope>
    <source>
        <strain evidence="2">Ctzc413</strain>
    </source>
</reference>
<keyword evidence="1" id="KW-0812">Transmembrane</keyword>